<evidence type="ECO:0000313" key="2">
    <source>
        <dbReference type="Proteomes" id="UP001161017"/>
    </source>
</evidence>
<dbReference type="Proteomes" id="UP001161017">
    <property type="component" value="Unassembled WGS sequence"/>
</dbReference>
<dbReference type="AlphaFoldDB" id="A0AA43QNY0"/>
<dbReference type="PANTHER" id="PTHR39596:SF2">
    <property type="entry name" value="HET DOMAIN PROTEIN (AFU_ORTHOLOGUE AFUA_1G17550)-RELATED"/>
    <property type="match status" value="1"/>
</dbReference>
<proteinExistence type="predicted"/>
<dbReference type="PANTHER" id="PTHR39596">
    <property type="match status" value="1"/>
</dbReference>
<protein>
    <submittedName>
        <fullName evidence="1">Uncharacterized protein</fullName>
    </submittedName>
</protein>
<name>A0AA43QNY0_9LECA</name>
<evidence type="ECO:0000313" key="1">
    <source>
        <dbReference type="EMBL" id="MDI1488198.1"/>
    </source>
</evidence>
<comment type="caution">
    <text evidence="1">The sequence shown here is derived from an EMBL/GenBank/DDBJ whole genome shotgun (WGS) entry which is preliminary data.</text>
</comment>
<keyword evidence="2" id="KW-1185">Reference proteome</keyword>
<reference evidence="1" key="1">
    <citation type="journal article" date="2023" name="Genome Biol. Evol.">
        <title>First Whole Genome Sequence and Flow Cytometry Genome Size Data for the Lichen-Forming Fungus Ramalina farinacea (Ascomycota).</title>
        <authorList>
            <person name="Llewellyn T."/>
            <person name="Mian S."/>
            <person name="Hill R."/>
            <person name="Leitch I.J."/>
            <person name="Gaya E."/>
        </authorList>
    </citation>
    <scope>NUCLEOTIDE SEQUENCE</scope>
    <source>
        <strain evidence="1">LIQ254RAFAR</strain>
    </source>
</reference>
<accession>A0AA43QNY0</accession>
<sequence length="372" mass="42980">MAGRQNSAEAISNLIQEHEENVTARANRVSNFELSTWNVDEVAAIMDQVSPRSKTRGSNDPCGPEINRSSPMIDWMFTFVQAPEVLIRHSIQQQAALCVNRLGKFQIRREGYAVMSHVWGETCGWNTPTAWGPVDLQLRKKGILHRHFLKFFDRCESEWLWVDVLAMPEVLEDMTAAAKAETERLRTDVINNLRQIYMRADKVVCLDSFLLRLRSGGMIDVAVVVCLGRWITRLWTFTEARLAKQLILRTEDAAFDLDEILKFLYENVDNDEHRYCGMLARLQPLRPVPLGHVARKWRPEQEQIFSDIRFGGENRLCDVGVDQARALFPLLALKWQTGWTLQQGLQRIAEIRPNAKEFVEEYCRYRGIDWSS</sequence>
<organism evidence="1 2">
    <name type="scientific">Ramalina farinacea</name>
    <dbReference type="NCBI Taxonomy" id="258253"/>
    <lineage>
        <taxon>Eukaryota</taxon>
        <taxon>Fungi</taxon>
        <taxon>Dikarya</taxon>
        <taxon>Ascomycota</taxon>
        <taxon>Pezizomycotina</taxon>
        <taxon>Lecanoromycetes</taxon>
        <taxon>OSLEUM clade</taxon>
        <taxon>Lecanoromycetidae</taxon>
        <taxon>Lecanorales</taxon>
        <taxon>Lecanorineae</taxon>
        <taxon>Ramalinaceae</taxon>
        <taxon>Ramalina</taxon>
    </lineage>
</organism>
<dbReference type="EMBL" id="JAPUFD010000007">
    <property type="protein sequence ID" value="MDI1488198.1"/>
    <property type="molecule type" value="Genomic_DNA"/>
</dbReference>
<gene>
    <name evidence="1" type="ORF">OHK93_007472</name>
</gene>